<evidence type="ECO:0000313" key="2">
    <source>
        <dbReference type="Proteomes" id="UP000541033"/>
    </source>
</evidence>
<dbReference type="EMBL" id="JAAMOX010000002">
    <property type="protein sequence ID" value="NIH54790.1"/>
    <property type="molecule type" value="Genomic_DNA"/>
</dbReference>
<evidence type="ECO:0000313" key="1">
    <source>
        <dbReference type="EMBL" id="NIH54790.1"/>
    </source>
</evidence>
<accession>A0A7X5TU19</accession>
<keyword evidence="2" id="KW-1185">Reference proteome</keyword>
<gene>
    <name evidence="1" type="ORF">FHX76_002686</name>
</gene>
<protein>
    <submittedName>
        <fullName evidence="1">Uncharacterized protein</fullName>
    </submittedName>
</protein>
<dbReference type="Proteomes" id="UP000541033">
    <property type="component" value="Unassembled WGS sequence"/>
</dbReference>
<proteinExistence type="predicted"/>
<comment type="caution">
    <text evidence="1">The sequence shown here is derived from an EMBL/GenBank/DDBJ whole genome shotgun (WGS) entry which is preliminary data.</text>
</comment>
<organism evidence="1 2">
    <name type="scientific">Lysinibacter cavernae</name>
    <dbReference type="NCBI Taxonomy" id="1640652"/>
    <lineage>
        <taxon>Bacteria</taxon>
        <taxon>Bacillati</taxon>
        <taxon>Actinomycetota</taxon>
        <taxon>Actinomycetes</taxon>
        <taxon>Micrococcales</taxon>
        <taxon>Microbacteriaceae</taxon>
        <taxon>Lysinibacter</taxon>
    </lineage>
</organism>
<dbReference type="AlphaFoldDB" id="A0A7X5TU19"/>
<name>A0A7X5TU19_9MICO</name>
<sequence>MARIRSLTQSASQSKVHPTEVDAEWALIDAGGQRLFQLSTFGSDERMSLPKVSQTIQLDRATAKELMSAVTLVFPDLGV</sequence>
<reference evidence="1 2" key="1">
    <citation type="submission" date="2020-02" db="EMBL/GenBank/DDBJ databases">
        <title>Sequencing the genomes of 1000 actinobacteria strains.</title>
        <authorList>
            <person name="Klenk H.-P."/>
        </authorList>
    </citation>
    <scope>NUCLEOTIDE SEQUENCE [LARGE SCALE GENOMIC DNA]</scope>
    <source>
        <strain evidence="1 2">DSM 27960</strain>
    </source>
</reference>